<evidence type="ECO:0000313" key="4">
    <source>
        <dbReference type="EMBL" id="MPN40936.1"/>
    </source>
</evidence>
<dbReference type="GO" id="GO:0015920">
    <property type="term" value="P:lipopolysaccharide transport"/>
    <property type="evidence" value="ECO:0007669"/>
    <property type="project" value="TreeGrafter"/>
</dbReference>
<evidence type="ECO:0000256" key="1">
    <source>
        <dbReference type="ARBA" id="ARBA00022448"/>
    </source>
</evidence>
<protein>
    <recommendedName>
        <fullName evidence="3">ABC transmembrane type-2 domain-containing protein</fullName>
    </recommendedName>
</protein>
<keyword evidence="2" id="KW-1133">Transmembrane helix</keyword>
<proteinExistence type="predicted"/>
<dbReference type="AlphaFoldDB" id="A0A645HQU8"/>
<evidence type="ECO:0000259" key="3">
    <source>
        <dbReference type="PROSITE" id="PS51012"/>
    </source>
</evidence>
<keyword evidence="2" id="KW-0472">Membrane</keyword>
<sequence>MVQVLLQMLFFMTPIIYPLTAIPEKYRSILQLNPLCWVVEQTRLLFIYGEQPNYLFCLVLFVVSVMIFQIGLFWFMNTKKGFADVL</sequence>
<keyword evidence="2" id="KW-0812">Transmembrane</keyword>
<organism evidence="4">
    <name type="scientific">bioreactor metagenome</name>
    <dbReference type="NCBI Taxonomy" id="1076179"/>
    <lineage>
        <taxon>unclassified sequences</taxon>
        <taxon>metagenomes</taxon>
        <taxon>ecological metagenomes</taxon>
    </lineage>
</organism>
<feature type="domain" description="ABC transmembrane type-2" evidence="3">
    <location>
        <begin position="1"/>
        <end position="78"/>
    </location>
</feature>
<dbReference type="PROSITE" id="PS51012">
    <property type="entry name" value="ABC_TM2"/>
    <property type="match status" value="1"/>
</dbReference>
<keyword evidence="1" id="KW-0813">Transport</keyword>
<comment type="caution">
    <text evidence="4">The sequence shown here is derived from an EMBL/GenBank/DDBJ whole genome shotgun (WGS) entry which is preliminary data.</text>
</comment>
<gene>
    <name evidence="4" type="ORF">SDC9_188476</name>
</gene>
<dbReference type="PANTHER" id="PTHR30413:SF10">
    <property type="entry name" value="CAPSULE POLYSACCHARIDE EXPORT INNER-MEMBRANE PROTEIN CTRC"/>
    <property type="match status" value="1"/>
</dbReference>
<feature type="transmembrane region" description="Helical" evidence="2">
    <location>
        <begin position="53"/>
        <end position="76"/>
    </location>
</feature>
<reference evidence="4" key="1">
    <citation type="submission" date="2019-08" db="EMBL/GenBank/DDBJ databases">
        <authorList>
            <person name="Kucharzyk K."/>
            <person name="Murdoch R.W."/>
            <person name="Higgins S."/>
            <person name="Loffler F."/>
        </authorList>
    </citation>
    <scope>NUCLEOTIDE SEQUENCE</scope>
</reference>
<dbReference type="EMBL" id="VSSQ01097670">
    <property type="protein sequence ID" value="MPN40936.1"/>
    <property type="molecule type" value="Genomic_DNA"/>
</dbReference>
<accession>A0A645HQU8</accession>
<evidence type="ECO:0000256" key="2">
    <source>
        <dbReference type="SAM" id="Phobius"/>
    </source>
</evidence>
<dbReference type="InterPro" id="IPR047817">
    <property type="entry name" value="ABC2_TM_bact-type"/>
</dbReference>
<name>A0A645HQU8_9ZZZZ</name>
<dbReference type="PANTHER" id="PTHR30413">
    <property type="entry name" value="INNER MEMBRANE TRANSPORT PERMEASE"/>
    <property type="match status" value="1"/>
</dbReference>